<dbReference type="EMBL" id="PP179310">
    <property type="protein sequence ID" value="XAI69378.1"/>
    <property type="molecule type" value="Genomic_DNA"/>
</dbReference>
<protein>
    <submittedName>
        <fullName evidence="1">Uncharacterized protein</fullName>
    </submittedName>
</protein>
<gene>
    <name evidence="1" type="ORF">Pyxpy01_00080</name>
</gene>
<organism evidence="1">
    <name type="scientific">Pseudomonas phage Pyxpy01</name>
    <dbReference type="NCBI Taxonomy" id="3138546"/>
    <lineage>
        <taxon>Viruses</taxon>
    </lineage>
</organism>
<evidence type="ECO:0000313" key="1">
    <source>
        <dbReference type="EMBL" id="XAI69378.1"/>
    </source>
</evidence>
<sequence length="67" mass="7705">MYVSIRNKDGYLTSKVSQSMARRLIRSYLGEWGTRNGEQVYTFRESFCFGDGEIAIVCFPGSFVEIH</sequence>
<accession>A0AAU6VZF6</accession>
<proteinExistence type="predicted"/>
<reference evidence="1" key="1">
    <citation type="journal article" date="2024" name="J. Gen. Virol.">
        <title>Novel phages of Pseudomonas syringae unveil numerous potential auxiliary metabolic genes.</title>
        <authorList>
            <person name="Feltin C."/>
            <person name="Garneau J.R."/>
            <person name="Morris C.E."/>
            <person name="Berard A."/>
            <person name="Torres-Barcelo C."/>
        </authorList>
    </citation>
    <scope>NUCLEOTIDE SEQUENCE</scope>
</reference>
<name>A0AAU6VZF6_9VIRU</name>